<proteinExistence type="predicted"/>
<dbReference type="InterPro" id="IPR006612">
    <property type="entry name" value="THAP_Znf"/>
</dbReference>
<sequence>MKSCVYCKIRYEKGSGVTFHKFPSDYTLKLWLKNMKVVNWTPTMYNYLCSKHFTDDCFITHQSRTTLKKCSVPTIFLETNSSLFQTEMSKDADQPTGYQSQKDIEMSLDKNSLLVPVQVEHIEINPEEMLPCEALAVPSTSYNTSYCSTPTKSRSLSEIWSSVKLDHRYENTPKSSKTKLERVKRALKMSQARIKVLSQNVKRMKITVSALKSVITDLKKRKLVCDDCIYMLNQYDDFKPQLFKRMTKNVKRAKYAPELRSFAITLHFYSPKAYAYVRNKFNLALPHPRVIRSWYSSVDANPGFSVESFNALGLKSELAKQKGEKLICALIIDEMSLKKSCTRSRDGVTRGHVDLGIDSESNDLPECKDALVFMVVPLNSNWKLPIAYFFINSLTSETKSALIKQALIRLHDVSVEICSLTLDGPPEHFSAVAKLGAELKIGTAAKPYFCHPINKEQKVYIIFDPCHMLKNIRNCLGDLKVLKDERNDLIKWVYVENLAKLQETEGLRLGNKLKNLHVNYKKMIMKVYLAAQTLSSSVADAIEFCDTILNIPEFSGSAATVRFIRAVDRIFDFLNVRNPWGRGFKSPLRINNENRWRTKVLDEIEYLSEIKLMDNTLAVKSRRKAGFLGFYNAVISVMNIFDTYVKSGRPELKYLLTYKMSQDHLELFFCAIRSRGGWCPNPTAAQFVNAYKQLLIHHEINTSTGNVQGNNISILTASSAKRAKINKFNVDDFTNAENMRTTKKYRLDDNDPSSLQTELNEFLHIFWAIPDSNINETAKQCIGYIAGFVIRSIRKKIKCDECLMACETVPQDAMSNRRNGVALIIQKQRGGLTVPSVSVVNICFMVESLFRQALKNNYNKPPIERIFSALLTAKVIRNLLTKTNELFPELKDHLRDSYVSDNFHSHLNILLKEIITKYIDIRLYAETKKYSLFITGEKVRHFLTRQIIWARQ</sequence>
<evidence type="ECO:0000313" key="8">
    <source>
        <dbReference type="Proteomes" id="UP001153321"/>
    </source>
</evidence>
<dbReference type="InterPro" id="IPR021896">
    <property type="entry name" value="THAP9-like_HTH"/>
</dbReference>
<dbReference type="SUPFAM" id="SSF57716">
    <property type="entry name" value="Glucocorticoid receptor-like (DNA-binding domain)"/>
    <property type="match status" value="1"/>
</dbReference>
<organism evidence="7 8">
    <name type="scientific">Spodoptera littoralis</name>
    <name type="common">Egyptian cotton leafworm</name>
    <dbReference type="NCBI Taxonomy" id="7109"/>
    <lineage>
        <taxon>Eukaryota</taxon>
        <taxon>Metazoa</taxon>
        <taxon>Ecdysozoa</taxon>
        <taxon>Arthropoda</taxon>
        <taxon>Hexapoda</taxon>
        <taxon>Insecta</taxon>
        <taxon>Pterygota</taxon>
        <taxon>Neoptera</taxon>
        <taxon>Endopterygota</taxon>
        <taxon>Lepidoptera</taxon>
        <taxon>Glossata</taxon>
        <taxon>Ditrysia</taxon>
        <taxon>Noctuoidea</taxon>
        <taxon>Noctuidae</taxon>
        <taxon>Amphipyrinae</taxon>
        <taxon>Spodoptera</taxon>
    </lineage>
</organism>
<evidence type="ECO:0000256" key="5">
    <source>
        <dbReference type="PROSITE-ProRule" id="PRU00309"/>
    </source>
</evidence>
<dbReference type="Pfam" id="PF21787">
    <property type="entry name" value="TNP-like_RNaseH_N"/>
    <property type="match status" value="1"/>
</dbReference>
<evidence type="ECO:0000259" key="6">
    <source>
        <dbReference type="PROSITE" id="PS50950"/>
    </source>
</evidence>
<dbReference type="PANTHER" id="PTHR47577:SF2">
    <property type="entry name" value="THAP DOMAIN CONTAINING 9"/>
    <property type="match status" value="1"/>
</dbReference>
<keyword evidence="3" id="KW-0862">Zinc</keyword>
<dbReference type="AlphaFoldDB" id="A0A9P0HUU6"/>
<dbReference type="EMBL" id="LR824542">
    <property type="protein sequence ID" value="CAH1635751.1"/>
    <property type="molecule type" value="Genomic_DNA"/>
</dbReference>
<dbReference type="GO" id="GO:0008270">
    <property type="term" value="F:zinc ion binding"/>
    <property type="evidence" value="ECO:0007669"/>
    <property type="project" value="UniProtKB-KW"/>
</dbReference>
<evidence type="ECO:0000256" key="1">
    <source>
        <dbReference type="ARBA" id="ARBA00022723"/>
    </source>
</evidence>
<evidence type="ECO:0000256" key="3">
    <source>
        <dbReference type="ARBA" id="ARBA00022833"/>
    </source>
</evidence>
<dbReference type="Pfam" id="PF21789">
    <property type="entry name" value="TNP-like_RNaseH_C"/>
    <property type="match status" value="1"/>
</dbReference>
<evidence type="ECO:0000256" key="4">
    <source>
        <dbReference type="ARBA" id="ARBA00023125"/>
    </source>
</evidence>
<dbReference type="SMART" id="SM00980">
    <property type="entry name" value="THAP"/>
    <property type="match status" value="1"/>
</dbReference>
<dbReference type="InterPro" id="IPR048367">
    <property type="entry name" value="TNP-like_RNaseH_C"/>
</dbReference>
<protein>
    <recommendedName>
        <fullName evidence="6">THAP-type domain-containing protein</fullName>
    </recommendedName>
</protein>
<dbReference type="Pfam" id="PF21788">
    <property type="entry name" value="TNP-like_GBD"/>
    <property type="match status" value="1"/>
</dbReference>
<keyword evidence="2 5" id="KW-0863">Zinc-finger</keyword>
<dbReference type="InterPro" id="IPR048366">
    <property type="entry name" value="TNP-like_GBD"/>
</dbReference>
<keyword evidence="4 5" id="KW-0238">DNA-binding</keyword>
<name>A0A9P0HUU6_SPOLI</name>
<dbReference type="PANTHER" id="PTHR47577">
    <property type="entry name" value="THAP DOMAIN-CONTAINING PROTEIN 6"/>
    <property type="match status" value="1"/>
</dbReference>
<dbReference type="PROSITE" id="PS50950">
    <property type="entry name" value="ZF_THAP"/>
    <property type="match status" value="1"/>
</dbReference>
<dbReference type="GO" id="GO:0003677">
    <property type="term" value="F:DNA binding"/>
    <property type="evidence" value="ECO:0007669"/>
    <property type="project" value="UniProtKB-UniRule"/>
</dbReference>
<evidence type="ECO:0000256" key="2">
    <source>
        <dbReference type="ARBA" id="ARBA00022771"/>
    </source>
</evidence>
<accession>A0A9P0HUU6</accession>
<keyword evidence="8" id="KW-1185">Reference proteome</keyword>
<dbReference type="Proteomes" id="UP001153321">
    <property type="component" value="Chromosome 11"/>
</dbReference>
<gene>
    <name evidence="7" type="ORF">SPLIT_LOCUS1113</name>
</gene>
<feature type="domain" description="THAP-type" evidence="6">
    <location>
        <begin position="1"/>
        <end position="76"/>
    </location>
</feature>
<dbReference type="InterPro" id="IPR048365">
    <property type="entry name" value="TNP-like_RNaseH_N"/>
</dbReference>
<evidence type="ECO:0000313" key="7">
    <source>
        <dbReference type="EMBL" id="CAH1635751.1"/>
    </source>
</evidence>
<dbReference type="Pfam" id="PF12017">
    <property type="entry name" value="Tnp_P_element"/>
    <property type="match status" value="1"/>
</dbReference>
<dbReference type="Pfam" id="PF05485">
    <property type="entry name" value="THAP"/>
    <property type="match status" value="1"/>
</dbReference>
<reference evidence="7" key="1">
    <citation type="submission" date="2022-02" db="EMBL/GenBank/DDBJ databases">
        <authorList>
            <person name="King R."/>
        </authorList>
    </citation>
    <scope>NUCLEOTIDE SEQUENCE</scope>
</reference>
<dbReference type="SMART" id="SM00692">
    <property type="entry name" value="DM3"/>
    <property type="match status" value="1"/>
</dbReference>
<dbReference type="InterPro" id="IPR038441">
    <property type="entry name" value="THAP_Znf_sf"/>
</dbReference>
<dbReference type="Gene3D" id="6.20.210.20">
    <property type="entry name" value="THAP domain"/>
    <property type="match status" value="1"/>
</dbReference>
<keyword evidence="1" id="KW-0479">Metal-binding</keyword>